<dbReference type="CDD" id="cd03801">
    <property type="entry name" value="GT4_PimA-like"/>
    <property type="match status" value="1"/>
</dbReference>
<dbReference type="EMBL" id="CP015518">
    <property type="protein sequence ID" value="APG25507.1"/>
    <property type="molecule type" value="Genomic_DNA"/>
</dbReference>
<dbReference type="Gene3D" id="3.40.50.2000">
    <property type="entry name" value="Glycogen Phosphorylase B"/>
    <property type="match status" value="2"/>
</dbReference>
<organism evidence="2 3">
    <name type="scientific">Syntrophotalea acetylenica</name>
    <name type="common">Pelobacter acetylenicus</name>
    <dbReference type="NCBI Taxonomy" id="29542"/>
    <lineage>
        <taxon>Bacteria</taxon>
        <taxon>Pseudomonadati</taxon>
        <taxon>Thermodesulfobacteriota</taxon>
        <taxon>Desulfuromonadia</taxon>
        <taxon>Desulfuromonadales</taxon>
        <taxon>Syntrophotaleaceae</taxon>
        <taxon>Syntrophotalea</taxon>
    </lineage>
</organism>
<evidence type="ECO:0000259" key="1">
    <source>
        <dbReference type="Pfam" id="PF00534"/>
    </source>
</evidence>
<feature type="domain" description="Glycosyl transferase family 1" evidence="1">
    <location>
        <begin position="186"/>
        <end position="337"/>
    </location>
</feature>
<dbReference type="AlphaFoldDB" id="A0A1L3GHU8"/>
<proteinExistence type="predicted"/>
<evidence type="ECO:0000313" key="2">
    <source>
        <dbReference type="EMBL" id="APG25507.1"/>
    </source>
</evidence>
<dbReference type="OrthoDB" id="9767517at2"/>
<dbReference type="Pfam" id="PF00534">
    <property type="entry name" value="Glycos_transf_1"/>
    <property type="match status" value="1"/>
</dbReference>
<dbReference type="SUPFAM" id="SSF53756">
    <property type="entry name" value="UDP-Glycosyltransferase/glycogen phosphorylase"/>
    <property type="match status" value="1"/>
</dbReference>
<name>A0A1L3GHU8_SYNAC</name>
<dbReference type="PANTHER" id="PTHR12526:SF641">
    <property type="entry name" value="LIPOPOLYSACCHARIDE CORE BIOSYNTHESIS PROTEIN RFAG"/>
    <property type="match status" value="1"/>
</dbReference>
<reference evidence="2 3" key="1">
    <citation type="journal article" date="2017" name="Genome Announc.">
        <title>Complete Genome Sequences of Two Acetylene-Fermenting Pelobacter acetylenicus Strains.</title>
        <authorList>
            <person name="Sutton J.M."/>
            <person name="Baesman S.M."/>
            <person name="Fierst J.L."/>
            <person name="Poret-Peterson A.T."/>
            <person name="Oremland R.S."/>
            <person name="Dunlap D.S."/>
            <person name="Akob D.M."/>
        </authorList>
    </citation>
    <scope>NUCLEOTIDE SEQUENCE [LARGE SCALE GENOMIC DNA]</scope>
    <source>
        <strain evidence="2 3">DSM 3247</strain>
    </source>
</reference>
<accession>A0A1L3GHU8</accession>
<dbReference type="GO" id="GO:0016757">
    <property type="term" value="F:glycosyltransferase activity"/>
    <property type="evidence" value="ECO:0007669"/>
    <property type="project" value="InterPro"/>
</dbReference>
<dbReference type="RefSeq" id="WP_072287348.1">
    <property type="nucleotide sequence ID" value="NZ_CP015455.1"/>
</dbReference>
<sequence length="377" mass="42706">MKLGFCLFRYFPYGGLQRDFLKVAMECRRRGHRILAYVMDWQGEVPEGLELEVVCARGITNAARCRDFAAQVARKLGKEDFACVTGFNKMPGLDVYFAADPCFAARLHEDKPFLCRFSRRNRIYRELERSVFSPQANVRILMLTRLEQERYVKYYRTPAERFTLLPPGISRDRIISAGASERGLRMRQEFGIGADEKLVLMVGSGFRTKGLDRSLRALASLPEKVRSQVRLVVIGAGDTRPFLKLAERLGVGDRVRLLGPRDDVPDFLLAADMLLHPSYTEAAGMVLLEAMAAGLPVLATDICGYAFHIQQASAGLLIPSPFRQERMNQLFAHMLFSDQLSQWRRNGLDYVARNDISSLPERAADVIEEVARRRGHL</sequence>
<evidence type="ECO:0000313" key="3">
    <source>
        <dbReference type="Proteomes" id="UP000182264"/>
    </source>
</evidence>
<gene>
    <name evidence="2" type="ORF">A7E75_11105</name>
</gene>
<keyword evidence="2" id="KW-0808">Transferase</keyword>
<dbReference type="InterPro" id="IPR001296">
    <property type="entry name" value="Glyco_trans_1"/>
</dbReference>
<dbReference type="Proteomes" id="UP000182264">
    <property type="component" value="Chromosome"/>
</dbReference>
<dbReference type="STRING" id="29542.A6070_05115"/>
<keyword evidence="3" id="KW-1185">Reference proteome</keyword>
<dbReference type="KEGG" id="pace:A6070_05115"/>
<dbReference type="PANTHER" id="PTHR12526">
    <property type="entry name" value="GLYCOSYLTRANSFERASE"/>
    <property type="match status" value="1"/>
</dbReference>
<protein>
    <submittedName>
        <fullName evidence="2">Glucosyltransferase I RfaG</fullName>
    </submittedName>
</protein>